<evidence type="ECO:0000259" key="16">
    <source>
        <dbReference type="PROSITE" id="PS51413"/>
    </source>
</evidence>
<feature type="compositionally biased region" description="Basic and acidic residues" evidence="13">
    <location>
        <begin position="89"/>
        <end position="101"/>
    </location>
</feature>
<evidence type="ECO:0000313" key="18">
    <source>
        <dbReference type="Proteomes" id="UP001497453"/>
    </source>
</evidence>
<dbReference type="Pfam" id="PF00271">
    <property type="entry name" value="Helicase_C"/>
    <property type="match status" value="1"/>
</dbReference>
<evidence type="ECO:0000256" key="10">
    <source>
        <dbReference type="ARBA" id="ARBA00023204"/>
    </source>
</evidence>
<dbReference type="EMBL" id="OZ037944">
    <property type="protein sequence ID" value="CAL1696120.1"/>
    <property type="molecule type" value="Genomic_DNA"/>
</dbReference>
<keyword evidence="18" id="KW-1185">Reference proteome</keyword>
<feature type="compositionally biased region" description="Basic residues" evidence="13">
    <location>
        <begin position="158"/>
        <end position="167"/>
    </location>
</feature>
<evidence type="ECO:0000256" key="1">
    <source>
        <dbReference type="ARBA" id="ARBA00004123"/>
    </source>
</evidence>
<comment type="domain">
    <text evidence="12">The DBINO region is involved in binding to DNA.</text>
</comment>
<evidence type="ECO:0000256" key="3">
    <source>
        <dbReference type="ARBA" id="ARBA00019805"/>
    </source>
</evidence>
<dbReference type="InterPro" id="IPR038718">
    <property type="entry name" value="SNF2-like_sf"/>
</dbReference>
<dbReference type="InterPro" id="IPR027417">
    <property type="entry name" value="P-loop_NTPase"/>
</dbReference>
<dbReference type="InterPro" id="IPR020838">
    <property type="entry name" value="DBINO"/>
</dbReference>
<keyword evidence="7 12" id="KW-0067">ATP-binding</keyword>
<evidence type="ECO:0000313" key="17">
    <source>
        <dbReference type="EMBL" id="CAL1696120.1"/>
    </source>
</evidence>
<evidence type="ECO:0000259" key="14">
    <source>
        <dbReference type="PROSITE" id="PS51192"/>
    </source>
</evidence>
<proteinExistence type="inferred from homology"/>
<evidence type="ECO:0000256" key="5">
    <source>
        <dbReference type="ARBA" id="ARBA00022763"/>
    </source>
</evidence>
<keyword evidence="9" id="KW-0010">Activator</keyword>
<feature type="region of interest" description="Disordered" evidence="13">
    <location>
        <begin position="1520"/>
        <end position="1620"/>
    </location>
</feature>
<sequence length="1620" mass="181963">MSLKQILNDEPASPIHAPMPSVPSTSIASLDPLPAASLPQSPTSAHPYPEPVHWQHGNASSSTKQHGRPRYSAKANATPGPPVASYFADEPRHGDVIDFRGRPTRVVRLPQPSNGHHTEDDDFREQPGSQRRSVPASGKRKRKYSPDADEDYRPPSVKPRRSTRRPVPRGQYTTLVHPEMIDPPEPQVEEYREPTEEERRLASSDLEDCPDIWHGELGTYALETHQRQRQVDQFFQHWIISRDALTAASLSHAYVGRISRIPPPPPPPILHPPVEEEPLPLLRPASPSIISIDEAPPHFGTIDFSQPDEYGQMNGSSSSVEAALHLEGTGPSKGRGKGKEPAKRPATGAISDESSEPDIPIARTTQPRKRRKVAKEAPSDLTIEMEHPDFLSQTPRDVTPAPIPAVKSLAGSGRGRGRGKGKGVQREQSADSVSATGTPKQRKKPGPKKKIDTLPPHTQEALGIPSAAPSVAGDLTPAGSRAVSPTPTNLSATFYELDEAIPRLKPARRLDAAIMLKRVKGLEEAQRKVWTNIARRDVVKVYRYHSQGYASRQAQLKRIATMCSLQARKPYVRTAKATKDIQAKGKRLMREMLVFWKKNEKEERDVRRREQKEAIDRARVEEEKREAARQARKLEFLISQTELYSHFVGNKLKTAEVEGETGDAAVPAGAHLEDVEPSALQDIDFDDEDVTNMQRHARRNAQEAIAIARRKAIDFDAQAALDRKTNEALKLAKGQAHIRDESIEGVDASTTPLVDLDSDELNFQNPTSLTATLYEQGINGILADEMGLGKTVQSISLLAYLAETHDIWGPFLVVSPASTLHNWQQEITRFVPKLKALPYWGNVKDRATLRKFWSKKEISYNEDAPFHILITSYQLVTQDQQYFQRVKWQYMILDEAQNIKNSSSARWKTLLGFQCRNRLLLTGTPIQNSMQELWALLHFIMPSLFDSHDEFNEWFSKDIENAAENKGSKLNEHQLRRLHMILKPFMLRRVKRHVQNELSDKIEIDIYVDLSARQRALYKALLANVSVADLLEKAANIRDADSARSLMNLVMQFRKVCNHPELFERADVVAPFSFSEFGQSGPLNREGDFVLLPYSTRNPIEYSIPKLLYQDGALLDVPREDSPLRPDDEVLTKLMNIWSTDWIYRSSYEDEHSGFSFLRFLDMPPSEAHALHRMPLLQRTVLAAWQERERSKTDPYELDRDLIPELACKSHRLSLSSLHNLAVAEDQPELLSISSSAWQQSCLSRRSFNWFVPPVVAPPISIYSSDRTFVERQTQILESPPEGLALYGLSPELRESENAAKAFEERVPGAPVSGLLQSSPDDQLPLSPMQVPEAKRLIYDSGKLARLDTLLQELKAGDHRVLIYFQMTRMMDLMEEYLIYRQYKYLRLDGSSKLEDRRDMVMEWQTRPDIFVFLLSTRAGGLGINLTAADTVIFYDHDWNPSNDAQAMDRAHRLGQTRQVTVYRLITKGTIDERIVQLARVKKDVQDIVVGNKNFTDVTKPSEIVQLLLNEDQLANLETSTTTSAKKNGKKPAGQAESSDAAVRDLWTEEGDEFFGQPAQAGSGARIEEVEDGEGTPVPVAPSGRGRKRKGDGTPSTRGRKPGTRGGRKKAQAPPVESTA</sequence>
<comment type="catalytic activity">
    <reaction evidence="12">
        <text>ATP + H2O = ADP + phosphate + H(+)</text>
        <dbReference type="Rhea" id="RHEA:13065"/>
        <dbReference type="ChEBI" id="CHEBI:15377"/>
        <dbReference type="ChEBI" id="CHEBI:15378"/>
        <dbReference type="ChEBI" id="CHEBI:30616"/>
        <dbReference type="ChEBI" id="CHEBI:43474"/>
        <dbReference type="ChEBI" id="CHEBI:456216"/>
    </reaction>
</comment>
<name>A0ABP1CKD8_9APHY</name>
<feature type="compositionally biased region" description="Basic residues" evidence="13">
    <location>
        <begin position="1598"/>
        <end position="1611"/>
    </location>
</feature>
<evidence type="ECO:0000256" key="9">
    <source>
        <dbReference type="ARBA" id="ARBA00023159"/>
    </source>
</evidence>
<evidence type="ECO:0000256" key="8">
    <source>
        <dbReference type="ARBA" id="ARBA00023125"/>
    </source>
</evidence>
<dbReference type="InterPro" id="IPR014001">
    <property type="entry name" value="Helicase_ATP-bd"/>
</dbReference>
<keyword evidence="6 12" id="KW-0378">Hydrolase</keyword>
<evidence type="ECO:0000256" key="7">
    <source>
        <dbReference type="ARBA" id="ARBA00022840"/>
    </source>
</evidence>
<dbReference type="SMART" id="SM00487">
    <property type="entry name" value="DEXDc"/>
    <property type="match status" value="1"/>
</dbReference>
<dbReference type="PANTHER" id="PTHR45685">
    <property type="entry name" value="HELICASE SRCAP-RELATED"/>
    <property type="match status" value="1"/>
</dbReference>
<keyword evidence="5 12" id="KW-0227">DNA damage</keyword>
<comment type="subunit">
    <text evidence="12">Component of the INO80 chromatin-remodeling complex.</text>
</comment>
<feature type="region of interest" description="Disordered" evidence="13">
    <location>
        <begin position="1"/>
        <end position="198"/>
    </location>
</feature>
<dbReference type="PROSITE" id="PS51413">
    <property type="entry name" value="DBINO"/>
    <property type="match status" value="1"/>
</dbReference>
<feature type="domain" description="Helicase C-terminal" evidence="15">
    <location>
        <begin position="1346"/>
        <end position="1496"/>
    </location>
</feature>
<dbReference type="Pfam" id="PF13892">
    <property type="entry name" value="DBINO"/>
    <property type="match status" value="1"/>
</dbReference>
<keyword evidence="10 12" id="KW-0234">DNA repair</keyword>
<keyword evidence="11" id="KW-0539">Nucleus</keyword>
<dbReference type="Pfam" id="PF00176">
    <property type="entry name" value="SNF2-rel_dom"/>
    <property type="match status" value="1"/>
</dbReference>
<keyword evidence="8 12" id="KW-0238">DNA-binding</keyword>
<dbReference type="PANTHER" id="PTHR45685:SF2">
    <property type="entry name" value="CHROMATIN-REMODELING ATPASE INO80"/>
    <property type="match status" value="1"/>
</dbReference>
<dbReference type="InterPro" id="IPR050520">
    <property type="entry name" value="INO80/SWR1_helicase"/>
</dbReference>
<evidence type="ECO:0000256" key="6">
    <source>
        <dbReference type="ARBA" id="ARBA00022801"/>
    </source>
</evidence>
<feature type="region of interest" description="Disordered" evidence="13">
    <location>
        <begin position="327"/>
        <end position="488"/>
    </location>
</feature>
<comment type="function">
    <text evidence="12">ATPase component of the INO80 complex which remodels chromatin by shifting nucleosomes and is involved in DNA repair.</text>
</comment>
<feature type="compositionally biased region" description="Basic and acidic residues" evidence="13">
    <location>
        <begin position="374"/>
        <end position="389"/>
    </location>
</feature>
<evidence type="ECO:0000256" key="12">
    <source>
        <dbReference type="RuleBase" id="RU368001"/>
    </source>
</evidence>
<evidence type="ECO:0000256" key="13">
    <source>
        <dbReference type="SAM" id="MobiDB-lite"/>
    </source>
</evidence>
<comment type="subcellular location">
    <subcellularLocation>
        <location evidence="1 12">Nucleus</location>
    </subcellularLocation>
</comment>
<evidence type="ECO:0000259" key="15">
    <source>
        <dbReference type="PROSITE" id="PS51194"/>
    </source>
</evidence>
<accession>A0ABP1CKD8</accession>
<dbReference type="CDD" id="cd18793">
    <property type="entry name" value="SF2_C_SNF"/>
    <property type="match status" value="1"/>
</dbReference>
<dbReference type="InterPro" id="IPR049730">
    <property type="entry name" value="SNF2/RAD54-like_C"/>
</dbReference>
<dbReference type="SUPFAM" id="SSF52540">
    <property type="entry name" value="P-loop containing nucleoside triphosphate hydrolases"/>
    <property type="match status" value="2"/>
</dbReference>
<evidence type="ECO:0000256" key="11">
    <source>
        <dbReference type="ARBA" id="ARBA00023242"/>
    </source>
</evidence>
<dbReference type="InterPro" id="IPR000330">
    <property type="entry name" value="SNF2_N"/>
</dbReference>
<dbReference type="Gene3D" id="3.40.50.300">
    <property type="entry name" value="P-loop containing nucleotide triphosphate hydrolases"/>
    <property type="match status" value="1"/>
</dbReference>
<dbReference type="PROSITE" id="PS51194">
    <property type="entry name" value="HELICASE_CTER"/>
    <property type="match status" value="1"/>
</dbReference>
<dbReference type="EC" id="3.6.4.-" evidence="12"/>
<reference evidence="18" key="1">
    <citation type="submission" date="2024-04" db="EMBL/GenBank/DDBJ databases">
        <authorList>
            <person name="Shaw F."/>
            <person name="Minotto A."/>
        </authorList>
    </citation>
    <scope>NUCLEOTIDE SEQUENCE [LARGE SCALE GENOMIC DNA]</scope>
</reference>
<dbReference type="Gene3D" id="3.40.50.10810">
    <property type="entry name" value="Tandem AAA-ATPase domain"/>
    <property type="match status" value="1"/>
</dbReference>
<feature type="domain" description="Helicase ATP-binding" evidence="14">
    <location>
        <begin position="771"/>
        <end position="943"/>
    </location>
</feature>
<dbReference type="SMART" id="SM00490">
    <property type="entry name" value="HELICc"/>
    <property type="match status" value="1"/>
</dbReference>
<dbReference type="PROSITE" id="PS51192">
    <property type="entry name" value="HELICASE_ATP_BIND_1"/>
    <property type="match status" value="1"/>
</dbReference>
<feature type="compositionally biased region" description="Basic and acidic residues" evidence="13">
    <location>
        <begin position="189"/>
        <end position="198"/>
    </location>
</feature>
<organism evidence="17 18">
    <name type="scientific">Somion occarium</name>
    <dbReference type="NCBI Taxonomy" id="3059160"/>
    <lineage>
        <taxon>Eukaryota</taxon>
        <taxon>Fungi</taxon>
        <taxon>Dikarya</taxon>
        <taxon>Basidiomycota</taxon>
        <taxon>Agaricomycotina</taxon>
        <taxon>Agaricomycetes</taxon>
        <taxon>Polyporales</taxon>
        <taxon>Cerrenaceae</taxon>
        <taxon>Somion</taxon>
    </lineage>
</organism>
<keyword evidence="4" id="KW-0547">Nucleotide-binding</keyword>
<dbReference type="Proteomes" id="UP001497453">
    <property type="component" value="Chromosome 1"/>
</dbReference>
<comment type="similarity">
    <text evidence="2 12">Belongs to the SNF2/RAD54 helicase family.</text>
</comment>
<evidence type="ECO:0000256" key="2">
    <source>
        <dbReference type="ARBA" id="ARBA00007025"/>
    </source>
</evidence>
<gene>
    <name evidence="17" type="ORF">GFSPODELE1_LOCUS1050</name>
</gene>
<dbReference type="InterPro" id="IPR001650">
    <property type="entry name" value="Helicase_C-like"/>
</dbReference>
<feature type="domain" description="DBINO" evidence="16">
    <location>
        <begin position="529"/>
        <end position="654"/>
    </location>
</feature>
<evidence type="ECO:0000256" key="4">
    <source>
        <dbReference type="ARBA" id="ARBA00022741"/>
    </source>
</evidence>
<protein>
    <recommendedName>
        <fullName evidence="3 12">Chromatin-remodeling ATPase INO80</fullName>
        <ecNumber evidence="12">3.6.4.-</ecNumber>
    </recommendedName>
</protein>